<reference evidence="2" key="1">
    <citation type="journal article" date="2019" name="Int. J. Syst. Evol. Microbiol.">
        <title>The Global Catalogue of Microorganisms (GCM) 10K type strain sequencing project: providing services to taxonomists for standard genome sequencing and annotation.</title>
        <authorList>
            <consortium name="The Broad Institute Genomics Platform"/>
            <consortium name="The Broad Institute Genome Sequencing Center for Infectious Disease"/>
            <person name="Wu L."/>
            <person name="Ma J."/>
        </authorList>
    </citation>
    <scope>NUCLEOTIDE SEQUENCE [LARGE SCALE GENOMIC DNA]</scope>
    <source>
        <strain evidence="2">CCUG 43117</strain>
    </source>
</reference>
<dbReference type="Proteomes" id="UP001596060">
    <property type="component" value="Unassembled WGS sequence"/>
</dbReference>
<comment type="caution">
    <text evidence="1">The sequence shown here is derived from an EMBL/GenBank/DDBJ whole genome shotgun (WGS) entry which is preliminary data.</text>
</comment>
<accession>A0ABW0P609</accession>
<dbReference type="RefSeq" id="WP_377817667.1">
    <property type="nucleotide sequence ID" value="NZ_JBHSLU010000082.1"/>
</dbReference>
<keyword evidence="2" id="KW-1185">Reference proteome</keyword>
<proteinExistence type="predicted"/>
<gene>
    <name evidence="1" type="ORF">ACFPN9_22975</name>
</gene>
<sequence length="178" mass="20287">MNASTGHRMKVFHMLKGLSTLNLPDPYFAGTAGFVGSTIQELHRDMCAFELPAVVPESVRRSHDAIRHAYIYAYFSYDLLTMAASQTFPCLELALRERIGHQFAGRVHKNGRPRPAMLDELLKSAKQQKLISSEIDYLSHMRNMFMHGSDTVLNPPMFLTTFEIVTDIIRELYPDQQP</sequence>
<organism evidence="1 2">
    <name type="scientific">Bosea massiliensis</name>
    <dbReference type="NCBI Taxonomy" id="151419"/>
    <lineage>
        <taxon>Bacteria</taxon>
        <taxon>Pseudomonadati</taxon>
        <taxon>Pseudomonadota</taxon>
        <taxon>Alphaproteobacteria</taxon>
        <taxon>Hyphomicrobiales</taxon>
        <taxon>Boseaceae</taxon>
        <taxon>Bosea</taxon>
    </lineage>
</organism>
<evidence type="ECO:0008006" key="3">
    <source>
        <dbReference type="Google" id="ProtNLM"/>
    </source>
</evidence>
<name>A0ABW0P609_9HYPH</name>
<evidence type="ECO:0000313" key="1">
    <source>
        <dbReference type="EMBL" id="MFC5508109.1"/>
    </source>
</evidence>
<protein>
    <recommendedName>
        <fullName evidence="3">DUF4145 domain-containing protein</fullName>
    </recommendedName>
</protein>
<evidence type="ECO:0000313" key="2">
    <source>
        <dbReference type="Proteomes" id="UP001596060"/>
    </source>
</evidence>
<dbReference type="EMBL" id="JBHSLU010000082">
    <property type="protein sequence ID" value="MFC5508109.1"/>
    <property type="molecule type" value="Genomic_DNA"/>
</dbReference>